<keyword evidence="3" id="KW-1185">Reference proteome</keyword>
<dbReference type="OrthoDB" id="5523150at2"/>
<dbReference type="Pfam" id="PF14319">
    <property type="entry name" value="Zn_Tnp_IS91"/>
    <property type="match status" value="1"/>
</dbReference>
<dbReference type="InterPro" id="IPR026889">
    <property type="entry name" value="Zn_Tnp"/>
</dbReference>
<evidence type="ECO:0000313" key="3">
    <source>
        <dbReference type="Proteomes" id="UP000199400"/>
    </source>
</evidence>
<feature type="domain" description="Transposase zinc-binding" evidence="1">
    <location>
        <begin position="83"/>
        <end position="141"/>
    </location>
</feature>
<protein>
    <submittedName>
        <fullName evidence="2">Putative transposase</fullName>
    </submittedName>
</protein>
<organism evidence="2 3">
    <name type="scientific">Nannocystis exedens</name>
    <dbReference type="NCBI Taxonomy" id="54"/>
    <lineage>
        <taxon>Bacteria</taxon>
        <taxon>Pseudomonadati</taxon>
        <taxon>Myxococcota</taxon>
        <taxon>Polyangia</taxon>
        <taxon>Nannocystales</taxon>
        <taxon>Nannocystaceae</taxon>
        <taxon>Nannocystis</taxon>
    </lineage>
</organism>
<accession>A0A1I1XF89</accession>
<evidence type="ECO:0000259" key="1">
    <source>
        <dbReference type="Pfam" id="PF14319"/>
    </source>
</evidence>
<proteinExistence type="predicted"/>
<dbReference type="STRING" id="54.SAMN02745121_02812"/>
<evidence type="ECO:0000313" key="2">
    <source>
        <dbReference type="EMBL" id="SFE05992.1"/>
    </source>
</evidence>
<name>A0A1I1XF89_9BACT</name>
<dbReference type="Proteomes" id="UP000199400">
    <property type="component" value="Unassembled WGS sequence"/>
</dbReference>
<gene>
    <name evidence="2" type="ORF">SAMN02745121_02812</name>
</gene>
<dbReference type="RefSeq" id="WP_096331323.1">
    <property type="nucleotide sequence ID" value="NZ_FOMX01000008.1"/>
</dbReference>
<dbReference type="AlphaFoldDB" id="A0A1I1XF89"/>
<sequence>MASFARRVPGEWRLAYQNGTSQFDTWHWGPGKYSLRVLTGGTATAGEPWRELQLDLKGHESDRVVPLVVRLDFEADGTVRQRDWSLVRTACRTCGDELRVPFARRGRGFCPSCMGRRMAEGAALLVDHVLPAVGYRQWVLSFQGPLAVRLGYDTDLLAAVCEKLARAVVQDMRRAVKQLHSLASVTPLRAGVMVAVQRFRSDLGLYVHLHGLVTDGVFEDLGEGMRFLHADPPTPARMTASPQWKIRGMLGWFSADRILAARRNRITSSSPGSALRSTLRATSRDSRRSEARWTIALAPTPMTWSLS</sequence>
<dbReference type="EMBL" id="FOMX01000008">
    <property type="protein sequence ID" value="SFE05992.1"/>
    <property type="molecule type" value="Genomic_DNA"/>
</dbReference>
<reference evidence="3" key="1">
    <citation type="submission" date="2016-10" db="EMBL/GenBank/DDBJ databases">
        <authorList>
            <person name="Varghese N."/>
            <person name="Submissions S."/>
        </authorList>
    </citation>
    <scope>NUCLEOTIDE SEQUENCE [LARGE SCALE GENOMIC DNA]</scope>
    <source>
        <strain evidence="3">ATCC 25963</strain>
    </source>
</reference>